<dbReference type="RefSeq" id="WP_148034193.1">
    <property type="nucleotide sequence ID" value="NZ_BAABFD010000009.1"/>
</dbReference>
<keyword evidence="2" id="KW-1185">Reference proteome</keyword>
<accession>A0ABT4SYA2</accession>
<organism evidence="1 2">
    <name type="scientific">Nonomuraea ferruginea</name>
    <dbReference type="NCBI Taxonomy" id="46174"/>
    <lineage>
        <taxon>Bacteria</taxon>
        <taxon>Bacillati</taxon>
        <taxon>Actinomycetota</taxon>
        <taxon>Actinomycetes</taxon>
        <taxon>Streptosporangiales</taxon>
        <taxon>Streptosporangiaceae</taxon>
        <taxon>Nonomuraea</taxon>
    </lineage>
</organism>
<protein>
    <submittedName>
        <fullName evidence="1">Uncharacterized protein</fullName>
    </submittedName>
</protein>
<gene>
    <name evidence="1" type="ORF">OUY24_15745</name>
</gene>
<evidence type="ECO:0000313" key="2">
    <source>
        <dbReference type="Proteomes" id="UP001212498"/>
    </source>
</evidence>
<dbReference type="EMBL" id="JAPNUD010000034">
    <property type="protein sequence ID" value="MDA0642085.1"/>
    <property type="molecule type" value="Genomic_DNA"/>
</dbReference>
<name>A0ABT4SYA2_9ACTN</name>
<sequence>MGIDDDATVPRDRQFGEEGRRLSYGGRLRLVEQVEVLGDDDAPRTFLRSGPMSRRPEVFSPYGHVRSEMYYFPLSWELKAWLQPRHG</sequence>
<reference evidence="1 2" key="1">
    <citation type="submission" date="2022-11" db="EMBL/GenBank/DDBJ databases">
        <title>Nonomuraea corallina sp. nov., a new species of the genus Nonomuraea isolated from sea side sediment in Thai sea.</title>
        <authorList>
            <person name="Ngamcharungchit C."/>
            <person name="Matsumoto A."/>
            <person name="Suriyachadkun C."/>
            <person name="Panbangred W."/>
            <person name="Inahashi Y."/>
            <person name="Intra B."/>
        </authorList>
    </citation>
    <scope>NUCLEOTIDE SEQUENCE [LARGE SCALE GENOMIC DNA]</scope>
    <source>
        <strain evidence="1 2">DSM 43553</strain>
    </source>
</reference>
<evidence type="ECO:0000313" key="1">
    <source>
        <dbReference type="EMBL" id="MDA0642085.1"/>
    </source>
</evidence>
<dbReference type="Proteomes" id="UP001212498">
    <property type="component" value="Unassembled WGS sequence"/>
</dbReference>
<comment type="caution">
    <text evidence="1">The sequence shown here is derived from an EMBL/GenBank/DDBJ whole genome shotgun (WGS) entry which is preliminary data.</text>
</comment>
<proteinExistence type="predicted"/>